<comment type="caution">
    <text evidence="3">The sequence shown here is derived from an EMBL/GenBank/DDBJ whole genome shotgun (WGS) entry which is preliminary data.</text>
</comment>
<evidence type="ECO:0008006" key="5">
    <source>
        <dbReference type="Google" id="ProtNLM"/>
    </source>
</evidence>
<evidence type="ECO:0000313" key="4">
    <source>
        <dbReference type="Proteomes" id="UP000722485"/>
    </source>
</evidence>
<dbReference type="EMBL" id="JAANBB010000189">
    <property type="protein sequence ID" value="KAF7547078.1"/>
    <property type="molecule type" value="Genomic_DNA"/>
</dbReference>
<proteinExistence type="predicted"/>
<feature type="compositionally biased region" description="Polar residues" evidence="1">
    <location>
        <begin position="256"/>
        <end position="265"/>
    </location>
</feature>
<feature type="region of interest" description="Disordered" evidence="1">
    <location>
        <begin position="207"/>
        <end position="265"/>
    </location>
</feature>
<feature type="transmembrane region" description="Helical" evidence="2">
    <location>
        <begin position="75"/>
        <end position="93"/>
    </location>
</feature>
<feature type="transmembrane region" description="Helical" evidence="2">
    <location>
        <begin position="35"/>
        <end position="54"/>
    </location>
</feature>
<evidence type="ECO:0000313" key="3">
    <source>
        <dbReference type="EMBL" id="KAF7547078.1"/>
    </source>
</evidence>
<protein>
    <recommendedName>
        <fullName evidence="5">Tetraspanin</fullName>
    </recommendedName>
</protein>
<reference evidence="3" key="1">
    <citation type="submission" date="2020-03" db="EMBL/GenBank/DDBJ databases">
        <title>Draft Genome Sequence of Cylindrodendrum hubeiense.</title>
        <authorList>
            <person name="Buettner E."/>
            <person name="Kellner H."/>
        </authorList>
    </citation>
    <scope>NUCLEOTIDE SEQUENCE</scope>
    <source>
        <strain evidence="3">IHI 201604</strain>
    </source>
</reference>
<dbReference type="AlphaFoldDB" id="A0A9P5LDN1"/>
<keyword evidence="2" id="KW-0812">Transmembrane</keyword>
<gene>
    <name evidence="3" type="ORF">G7Z17_g7985</name>
</gene>
<dbReference type="OrthoDB" id="71600at2759"/>
<feature type="transmembrane region" description="Helical" evidence="2">
    <location>
        <begin position="175"/>
        <end position="194"/>
    </location>
</feature>
<sequence length="265" mass="28457">MINLAVVYLLVSIALVAVAIFVHVHSTSLSLPVSPVASVLVILLPIGAFFNALFHSRILRSTSASPNSLTQIAPFIIQTLQGLVTTILATLFTEGFASSQALDCKLDTAWMSMFRAHDAAGIRGIQDAFNCCGLNSVKDRAYPFPGMGASTCAETYGRTLPCRGPWKSATQATSGAEVAVAVVVGLMQIINLLVAKWTASRWRFAQNHQQEQPGNENRRLIGGSGEDVESPRQQDNGLRSYGAVNGDGPRVEPSPINESNQWDSE</sequence>
<evidence type="ECO:0000256" key="2">
    <source>
        <dbReference type="SAM" id="Phobius"/>
    </source>
</evidence>
<accession>A0A9P5LDN1</accession>
<keyword evidence="2" id="KW-1133">Transmembrane helix</keyword>
<organism evidence="3 4">
    <name type="scientific">Cylindrodendrum hubeiense</name>
    <dbReference type="NCBI Taxonomy" id="595255"/>
    <lineage>
        <taxon>Eukaryota</taxon>
        <taxon>Fungi</taxon>
        <taxon>Dikarya</taxon>
        <taxon>Ascomycota</taxon>
        <taxon>Pezizomycotina</taxon>
        <taxon>Sordariomycetes</taxon>
        <taxon>Hypocreomycetidae</taxon>
        <taxon>Hypocreales</taxon>
        <taxon>Nectriaceae</taxon>
        <taxon>Cylindrodendrum</taxon>
    </lineage>
</organism>
<evidence type="ECO:0000256" key="1">
    <source>
        <dbReference type="SAM" id="MobiDB-lite"/>
    </source>
</evidence>
<dbReference type="Proteomes" id="UP000722485">
    <property type="component" value="Unassembled WGS sequence"/>
</dbReference>
<keyword evidence="2" id="KW-0472">Membrane</keyword>
<keyword evidence="4" id="KW-1185">Reference proteome</keyword>
<name>A0A9P5LDN1_9HYPO</name>